<protein>
    <submittedName>
        <fullName evidence="2">CoA-binding protein</fullName>
    </submittedName>
</protein>
<accession>A0A2K8UHM5</accession>
<organism evidence="2 3">
    <name type="scientific">Candidatus Thiodictyon syntrophicum</name>
    <dbReference type="NCBI Taxonomy" id="1166950"/>
    <lineage>
        <taxon>Bacteria</taxon>
        <taxon>Pseudomonadati</taxon>
        <taxon>Pseudomonadota</taxon>
        <taxon>Gammaproteobacteria</taxon>
        <taxon>Chromatiales</taxon>
        <taxon>Chromatiaceae</taxon>
        <taxon>Thiodictyon</taxon>
    </lineage>
</organism>
<dbReference type="Gene3D" id="3.40.50.720">
    <property type="entry name" value="NAD(P)-binding Rossmann-like Domain"/>
    <property type="match status" value="1"/>
</dbReference>
<dbReference type="EMBL" id="CP020370">
    <property type="protein sequence ID" value="AUB84989.1"/>
    <property type="molecule type" value="Genomic_DNA"/>
</dbReference>
<evidence type="ECO:0000313" key="2">
    <source>
        <dbReference type="EMBL" id="AUB84989.1"/>
    </source>
</evidence>
<dbReference type="InterPro" id="IPR036291">
    <property type="entry name" value="NAD(P)-bd_dom_sf"/>
</dbReference>
<dbReference type="Pfam" id="PF13380">
    <property type="entry name" value="CoA_binding_2"/>
    <property type="match status" value="1"/>
</dbReference>
<gene>
    <name evidence="2" type="ORF">THSYN_28565</name>
</gene>
<name>A0A2K8UHM5_9GAMM</name>
<sequence>MGSASLPALRQPQTHTVVVLGASPKPARYSYQAVRLLKDLGYRVIPVHRKAAHIEQLPVVHALPDIHERVDTLTLYIGPERVRNLVGAILALRPGRVILNPGAESRELELALHDARIPYEHACTLVLLRTGQF</sequence>
<dbReference type="Proteomes" id="UP000232638">
    <property type="component" value="Chromosome"/>
</dbReference>
<feature type="domain" description="CoA-binding" evidence="1">
    <location>
        <begin position="10"/>
        <end position="103"/>
    </location>
</feature>
<evidence type="ECO:0000313" key="3">
    <source>
        <dbReference type="Proteomes" id="UP000232638"/>
    </source>
</evidence>
<dbReference type="OrthoDB" id="9807426at2"/>
<proteinExistence type="predicted"/>
<reference evidence="2 3" key="1">
    <citation type="submission" date="2017-03" db="EMBL/GenBank/DDBJ databases">
        <title>Complete genome sequence of Candidatus 'Thiodictyon syntrophicum' sp. nov. strain Cad16T, a photolithoautotroph purple sulfur bacterium isolated from an alpine meromictic lake.</title>
        <authorList>
            <person name="Luedin S.M."/>
            <person name="Pothier J.F."/>
            <person name="Danza F."/>
            <person name="Storelli N."/>
            <person name="Wittwer M."/>
            <person name="Tonolla M."/>
        </authorList>
    </citation>
    <scope>NUCLEOTIDE SEQUENCE [LARGE SCALE GENOMIC DNA]</scope>
    <source>
        <strain evidence="2 3">Cad16T</strain>
    </source>
</reference>
<dbReference type="SMART" id="SM00881">
    <property type="entry name" value="CoA_binding"/>
    <property type="match status" value="1"/>
</dbReference>
<dbReference type="InterPro" id="IPR003781">
    <property type="entry name" value="CoA-bd"/>
</dbReference>
<dbReference type="SUPFAM" id="SSF51735">
    <property type="entry name" value="NAD(P)-binding Rossmann-fold domains"/>
    <property type="match status" value="1"/>
</dbReference>
<dbReference type="AlphaFoldDB" id="A0A2K8UHM5"/>
<dbReference type="KEGG" id="tsy:THSYN_28565"/>
<dbReference type="PANTHER" id="PTHR33303:SF2">
    <property type="entry name" value="COA-BINDING DOMAIN-CONTAINING PROTEIN"/>
    <property type="match status" value="1"/>
</dbReference>
<dbReference type="PANTHER" id="PTHR33303">
    <property type="entry name" value="CYTOPLASMIC PROTEIN-RELATED"/>
    <property type="match status" value="1"/>
</dbReference>
<evidence type="ECO:0000259" key="1">
    <source>
        <dbReference type="SMART" id="SM00881"/>
    </source>
</evidence>
<keyword evidence="3" id="KW-1185">Reference proteome</keyword>